<dbReference type="InterPro" id="IPR012338">
    <property type="entry name" value="Beta-lactam/transpept-like"/>
</dbReference>
<dbReference type="InterPro" id="IPR018044">
    <property type="entry name" value="Peptidase_S11"/>
</dbReference>
<evidence type="ECO:0000256" key="5">
    <source>
        <dbReference type="ARBA" id="ARBA00022984"/>
    </source>
</evidence>
<evidence type="ECO:0000256" key="4">
    <source>
        <dbReference type="ARBA" id="ARBA00022960"/>
    </source>
</evidence>
<dbReference type="PANTHER" id="PTHR21581:SF33">
    <property type="entry name" value="D-ALANYL-D-ALANINE CARBOXYPEPTIDASE DACB"/>
    <property type="match status" value="1"/>
</dbReference>
<dbReference type="GO" id="GO:0071555">
    <property type="term" value="P:cell wall organization"/>
    <property type="evidence" value="ECO:0007669"/>
    <property type="project" value="UniProtKB-KW"/>
</dbReference>
<evidence type="ECO:0000256" key="3">
    <source>
        <dbReference type="ARBA" id="ARBA00022801"/>
    </source>
</evidence>
<keyword evidence="6" id="KW-0961">Cell wall biogenesis/degradation</keyword>
<feature type="binding site" evidence="8">
    <location>
        <position position="239"/>
    </location>
    <ligand>
        <name>substrate</name>
    </ligand>
</feature>
<reference evidence="13" key="2">
    <citation type="journal article" date="2021" name="PeerJ">
        <title>Extensive microbial diversity within the chicken gut microbiome revealed by metagenomics and culture.</title>
        <authorList>
            <person name="Gilroy R."/>
            <person name="Ravi A."/>
            <person name="Getino M."/>
            <person name="Pursley I."/>
            <person name="Horton D.L."/>
            <person name="Alikhan N.F."/>
            <person name="Baker D."/>
            <person name="Gharbi K."/>
            <person name="Hall N."/>
            <person name="Watson M."/>
            <person name="Adriaenssens E.M."/>
            <person name="Foster-Nyarko E."/>
            <person name="Jarju S."/>
            <person name="Secka A."/>
            <person name="Antonio M."/>
            <person name="Oren A."/>
            <person name="Chaudhuri R.R."/>
            <person name="La Ragione R."/>
            <person name="Hildebrand F."/>
            <person name="Pallen M.J."/>
        </authorList>
    </citation>
    <scope>NUCLEOTIDE SEQUENCE</scope>
    <source>
        <strain evidence="13">13766</strain>
    </source>
</reference>
<keyword evidence="5" id="KW-0573">Peptidoglycan synthesis</keyword>
<dbReference type="AlphaFoldDB" id="A0A9D1G0L0"/>
<keyword evidence="13" id="KW-0645">Protease</keyword>
<protein>
    <submittedName>
        <fullName evidence="13">D-alanyl-D-alanine carboxypeptidase</fullName>
    </submittedName>
</protein>
<evidence type="ECO:0000313" key="13">
    <source>
        <dbReference type="EMBL" id="HIS92926.1"/>
    </source>
</evidence>
<dbReference type="InterPro" id="IPR001967">
    <property type="entry name" value="Peptidase_S11_N"/>
</dbReference>
<keyword evidence="10" id="KW-0812">Transmembrane</keyword>
<dbReference type="PRINTS" id="PR00725">
    <property type="entry name" value="DADACBPTASE1"/>
</dbReference>
<gene>
    <name evidence="13" type="ORF">IAA84_07935</name>
</gene>
<evidence type="ECO:0000256" key="6">
    <source>
        <dbReference type="ARBA" id="ARBA00023316"/>
    </source>
</evidence>
<comment type="similarity">
    <text evidence="1 9">Belongs to the peptidase S11 family.</text>
</comment>
<feature type="domain" description="Peptidase S11 D-alanyl-D-alanine carboxypeptidase A N-terminal" evidence="12">
    <location>
        <begin position="38"/>
        <end position="268"/>
    </location>
</feature>
<evidence type="ECO:0000313" key="14">
    <source>
        <dbReference type="Proteomes" id="UP000824140"/>
    </source>
</evidence>
<keyword evidence="10" id="KW-0472">Membrane</keyword>
<accession>A0A9D1G0L0</accession>
<evidence type="ECO:0000256" key="2">
    <source>
        <dbReference type="ARBA" id="ARBA00022729"/>
    </source>
</evidence>
<keyword evidence="2 11" id="KW-0732">Signal</keyword>
<evidence type="ECO:0000256" key="9">
    <source>
        <dbReference type="RuleBase" id="RU004016"/>
    </source>
</evidence>
<dbReference type="Gene3D" id="3.40.710.10">
    <property type="entry name" value="DD-peptidase/beta-lactamase superfamily"/>
    <property type="match status" value="1"/>
</dbReference>
<keyword evidence="3" id="KW-0378">Hydrolase</keyword>
<organism evidence="13 14">
    <name type="scientific">Candidatus Alectryocaccomicrobium excrementavium</name>
    <dbReference type="NCBI Taxonomy" id="2840668"/>
    <lineage>
        <taxon>Bacteria</taxon>
        <taxon>Bacillati</taxon>
        <taxon>Bacillota</taxon>
        <taxon>Clostridia</taxon>
        <taxon>Candidatus Alectryocaccomicrobium</taxon>
    </lineage>
</organism>
<reference evidence="13" key="1">
    <citation type="submission" date="2020-10" db="EMBL/GenBank/DDBJ databases">
        <authorList>
            <person name="Gilroy R."/>
        </authorList>
    </citation>
    <scope>NUCLEOTIDE SEQUENCE</scope>
    <source>
        <strain evidence="13">13766</strain>
    </source>
</reference>
<dbReference type="PANTHER" id="PTHR21581">
    <property type="entry name" value="D-ALANYL-D-ALANINE CARBOXYPEPTIDASE"/>
    <property type="match status" value="1"/>
</dbReference>
<dbReference type="GO" id="GO:0006508">
    <property type="term" value="P:proteolysis"/>
    <property type="evidence" value="ECO:0007669"/>
    <property type="project" value="InterPro"/>
</dbReference>
<feature type="chain" id="PRO_5038482449" evidence="11">
    <location>
        <begin position="26"/>
        <end position="473"/>
    </location>
</feature>
<feature type="active site" description="Acyl-ester intermediate" evidence="7">
    <location>
        <position position="70"/>
    </location>
</feature>
<name>A0A9D1G0L0_9FIRM</name>
<sequence>MKLRIFPLLALVLVLALLPVGTALADPYDPNAPFALMPEDLYAQAAVVMDADSGRILFDKNATERVYPASTTKIMTLLLACEYGHFDDMITIPEEASDISSDSSVVPVTPGETMRFIDLLYGLEMHSGNDAANAVAVIVSGSVANFVAMMNQRAQQLGMTGTHYANAHGLHDAMHYTTAQDLAILTAEALKNDTFRQIVSSLSYEMAPTEERGALWLSCSYDVMNPNSDLYYEGCIGVKSGFTSNAGQSFVGAAERDGLTLISVAMNCAPTNDDEAKRTKFVDTVRLLDFGFSQYDAYDFTTLFDLATQDTPLVTMVQEAHQDDPYGGQLTLSAAQVNGNWQNKMVYGDEAALNQAVQEFRQSLSVTIQQDVMAPVTSGQTLGSISYSDPEGNAMTGVLVASRSVEAMTFWYKLSHNTTFRVCVALLAAIIVIFIVLRIRVTVVRNRRRKQLMERKRRELERYQREQRMRGKW</sequence>
<feature type="active site" evidence="7">
    <location>
        <position position="127"/>
    </location>
</feature>
<dbReference type="SUPFAM" id="SSF56601">
    <property type="entry name" value="beta-lactamase/transpeptidase-like"/>
    <property type="match status" value="1"/>
</dbReference>
<dbReference type="Pfam" id="PF00768">
    <property type="entry name" value="Peptidase_S11"/>
    <property type="match status" value="1"/>
</dbReference>
<dbReference type="GO" id="GO:0009002">
    <property type="term" value="F:serine-type D-Ala-D-Ala carboxypeptidase activity"/>
    <property type="evidence" value="ECO:0007669"/>
    <property type="project" value="InterPro"/>
</dbReference>
<evidence type="ECO:0000259" key="12">
    <source>
        <dbReference type="Pfam" id="PF00768"/>
    </source>
</evidence>
<feature type="transmembrane region" description="Helical" evidence="10">
    <location>
        <begin position="419"/>
        <end position="441"/>
    </location>
</feature>
<proteinExistence type="inferred from homology"/>
<dbReference type="GO" id="GO:0009252">
    <property type="term" value="P:peptidoglycan biosynthetic process"/>
    <property type="evidence" value="ECO:0007669"/>
    <property type="project" value="UniProtKB-KW"/>
</dbReference>
<evidence type="ECO:0000256" key="11">
    <source>
        <dbReference type="SAM" id="SignalP"/>
    </source>
</evidence>
<evidence type="ECO:0000256" key="8">
    <source>
        <dbReference type="PIRSR" id="PIRSR618044-2"/>
    </source>
</evidence>
<feature type="active site" description="Proton acceptor" evidence="7">
    <location>
        <position position="73"/>
    </location>
</feature>
<keyword evidence="4" id="KW-0133">Cell shape</keyword>
<keyword evidence="10" id="KW-1133">Transmembrane helix</keyword>
<comment type="caution">
    <text evidence="13">The sequence shown here is derived from an EMBL/GenBank/DDBJ whole genome shotgun (WGS) entry which is preliminary data.</text>
</comment>
<dbReference type="EMBL" id="DVJN01000159">
    <property type="protein sequence ID" value="HIS92926.1"/>
    <property type="molecule type" value="Genomic_DNA"/>
</dbReference>
<dbReference type="Proteomes" id="UP000824140">
    <property type="component" value="Unassembled WGS sequence"/>
</dbReference>
<keyword evidence="13" id="KW-0121">Carboxypeptidase</keyword>
<evidence type="ECO:0000256" key="1">
    <source>
        <dbReference type="ARBA" id="ARBA00007164"/>
    </source>
</evidence>
<dbReference type="GO" id="GO:0008360">
    <property type="term" value="P:regulation of cell shape"/>
    <property type="evidence" value="ECO:0007669"/>
    <property type="project" value="UniProtKB-KW"/>
</dbReference>
<evidence type="ECO:0000256" key="10">
    <source>
        <dbReference type="SAM" id="Phobius"/>
    </source>
</evidence>
<evidence type="ECO:0000256" key="7">
    <source>
        <dbReference type="PIRSR" id="PIRSR618044-1"/>
    </source>
</evidence>
<feature type="signal peptide" evidence="11">
    <location>
        <begin position="1"/>
        <end position="25"/>
    </location>
</feature>